<evidence type="ECO:0000256" key="1">
    <source>
        <dbReference type="ARBA" id="ARBA00001962"/>
    </source>
</evidence>
<dbReference type="InterPro" id="IPR012348">
    <property type="entry name" value="RNR-like"/>
</dbReference>
<keyword evidence="3" id="KW-1185">Reference proteome</keyword>
<dbReference type="SUPFAM" id="SSF47240">
    <property type="entry name" value="Ferritin-like"/>
    <property type="match status" value="1"/>
</dbReference>
<reference evidence="2 3" key="1">
    <citation type="submission" date="2023-10" db="EMBL/GenBank/DDBJ databases">
        <title>Nicoliella lavandulae sp. nov. isolated from Lavandula angustifolia flowers.</title>
        <authorList>
            <person name="Alcantara C."/>
            <person name="Zuniga M."/>
            <person name="Landete J.M."/>
            <person name="Monedero V."/>
        </authorList>
    </citation>
    <scope>NUCLEOTIDE SEQUENCE [LARGE SCALE GENOMIC DNA]</scope>
    <source>
        <strain evidence="2 3">Es01</strain>
    </source>
</reference>
<evidence type="ECO:0000313" key="3">
    <source>
        <dbReference type="Proteomes" id="UP001370590"/>
    </source>
</evidence>
<dbReference type="RefSeq" id="WP_339959854.1">
    <property type="nucleotide sequence ID" value="NZ_JAWMWH010000001.1"/>
</dbReference>
<dbReference type="InterPro" id="IPR000358">
    <property type="entry name" value="RNR_small_fam"/>
</dbReference>
<organism evidence="2 3">
    <name type="scientific">Nicoliella lavandulae</name>
    <dbReference type="NCBI Taxonomy" id="3082954"/>
    <lineage>
        <taxon>Bacteria</taxon>
        <taxon>Bacillati</taxon>
        <taxon>Bacillota</taxon>
        <taxon>Bacilli</taxon>
        <taxon>Lactobacillales</taxon>
        <taxon>Lactobacillaceae</taxon>
        <taxon>Nicoliella</taxon>
    </lineage>
</organism>
<dbReference type="Gene3D" id="1.10.620.20">
    <property type="entry name" value="Ribonucleotide Reductase, subunit A"/>
    <property type="match status" value="1"/>
</dbReference>
<accession>A0ABU8SKC9</accession>
<sequence length="308" mass="35024">MDYLYYQAINWDQVDDPFDKTIWEQLTTNFWLDIRIPINNDQASWQALDDSEQQNLNQLLASASLSNLLQSEWGTPALRHEIMTQQEESVLNTITFMKTIHAKSCTTIFRNLISNDEAESAFAFADHDEYLQAKADLLLSIYQNGNPLQKKTAFVLAESAATFGEYLPVINHSELSNLNQVIKNILQGSAIFTKYVGYKFRTAINSLAPNQHAIYVEWQEHFIDQLYELESKVLQSQLGDDVEPALLALQDGINYALTQLGFDPRFDLAGHRVPMIDDLMQVDAIAASHKKAVNVVSEQSMDDSDYDF</sequence>
<evidence type="ECO:0000313" key="2">
    <source>
        <dbReference type="EMBL" id="MEJ6400030.1"/>
    </source>
</evidence>
<dbReference type="Pfam" id="PF00268">
    <property type="entry name" value="Ribonuc_red_sm"/>
    <property type="match status" value="1"/>
</dbReference>
<comment type="caution">
    <text evidence="2">The sequence shown here is derived from an EMBL/GenBank/DDBJ whole genome shotgun (WGS) entry which is preliminary data.</text>
</comment>
<dbReference type="InterPro" id="IPR009078">
    <property type="entry name" value="Ferritin-like_SF"/>
</dbReference>
<protein>
    <submittedName>
        <fullName evidence="2">Ribonucleotide-diphosphate reductase subunit beta</fullName>
    </submittedName>
</protein>
<dbReference type="EMBL" id="JAWMWH010000001">
    <property type="protein sequence ID" value="MEJ6400030.1"/>
    <property type="molecule type" value="Genomic_DNA"/>
</dbReference>
<dbReference type="Proteomes" id="UP001370590">
    <property type="component" value="Unassembled WGS sequence"/>
</dbReference>
<proteinExistence type="predicted"/>
<gene>
    <name evidence="2" type="ORF">R4146_02380</name>
</gene>
<comment type="cofactor">
    <cofactor evidence="1">
        <name>Fe cation</name>
        <dbReference type="ChEBI" id="CHEBI:24875"/>
    </cofactor>
</comment>
<name>A0ABU8SKC9_9LACO</name>